<dbReference type="GO" id="GO:0004418">
    <property type="term" value="F:hydroxymethylbilane synthase activity"/>
    <property type="evidence" value="ECO:0007669"/>
    <property type="project" value="UniProtKB-EC"/>
</dbReference>
<comment type="miscellaneous">
    <text evidence="4">The porphobilinogen subunits are added to the dipyrromethane group.</text>
</comment>
<comment type="cofactor">
    <cofactor evidence="4">
        <name>dipyrromethane</name>
        <dbReference type="ChEBI" id="CHEBI:60342"/>
    </cofactor>
    <text evidence="4">Binds 1 dipyrromethane group covalently.</text>
</comment>
<sequence>MNVRIGTRGSKLALAQTNTVLGLLANAGVPAESQIITTSGDAVLDRGLHQIGGQGVFVRELDNAILRGEIDAAVHSMKDIPAERPDGLITAAILPRDPPFDFFVFNRPVEEIYSVGTSSTRRRAQLLRYYQCMPQVRVEPLRGNVDTRLAKLNDGLYDAIVLAEAGLVRLGYHVNGVRLPVDQFVPSPNQGTVAVVCRDTPELREVFAPLNDAQTAFDTGVERLVMEQVGGGCFTPQGIFCRDGHLIAEVLSLDGSRSDRIVEKVTSFEEATEIGIQFREIASELIEEARTVLGLKS</sequence>
<dbReference type="EMBL" id="JAPTGB010000027">
    <property type="protein sequence ID" value="MCZ0861522.1"/>
    <property type="molecule type" value="Genomic_DNA"/>
</dbReference>
<name>A0ABT4IJT4_9EURY</name>
<evidence type="ECO:0000256" key="1">
    <source>
        <dbReference type="ARBA" id="ARBA00005638"/>
    </source>
</evidence>
<dbReference type="InterPro" id="IPR000860">
    <property type="entry name" value="HemC"/>
</dbReference>
<dbReference type="PANTHER" id="PTHR11557">
    <property type="entry name" value="PORPHOBILINOGEN DEAMINASE"/>
    <property type="match status" value="1"/>
</dbReference>
<proteinExistence type="inferred from homology"/>
<dbReference type="EC" id="2.5.1.61" evidence="4"/>
<dbReference type="HAMAP" id="MF_00260">
    <property type="entry name" value="Porphobil_deam"/>
    <property type="match status" value="1"/>
</dbReference>
<dbReference type="PRINTS" id="PR00151">
    <property type="entry name" value="PORPHBDMNASE"/>
</dbReference>
<dbReference type="SUPFAM" id="SSF53850">
    <property type="entry name" value="Periplasmic binding protein-like II"/>
    <property type="match status" value="1"/>
</dbReference>
<dbReference type="InterPro" id="IPR022417">
    <property type="entry name" value="Porphobilin_deaminase_N"/>
</dbReference>
<evidence type="ECO:0000256" key="3">
    <source>
        <dbReference type="ARBA" id="ARBA00023244"/>
    </source>
</evidence>
<dbReference type="Gene3D" id="3.40.190.10">
    <property type="entry name" value="Periplasmic binding protein-like II"/>
    <property type="match status" value="2"/>
</dbReference>
<dbReference type="InterPro" id="IPR036803">
    <property type="entry name" value="Porphobilinogen_deaminase_C_sf"/>
</dbReference>
<accession>A0ABT4IJT4</accession>
<reference evidence="6" key="1">
    <citation type="submission" date="2022-12" db="EMBL/GenBank/DDBJ databases">
        <title>Isolation and characterisation of novel Methanocorpusculum spp. from native Australian herbivores indicates the genus is ancestrally host-associated.</title>
        <authorList>
            <person name="Volmer J.G."/>
            <person name="Soo R.M."/>
            <person name="Evans P.N."/>
            <person name="Hoedt E.C."/>
            <person name="Astorga Alsina A.L."/>
            <person name="Woodcroft B.J."/>
            <person name="Tyson G.W."/>
            <person name="Hugenholtz P."/>
            <person name="Morrison M."/>
        </authorList>
    </citation>
    <scope>NUCLEOTIDE SEQUENCE</scope>
    <source>
        <strain evidence="6">MG</strain>
    </source>
</reference>
<keyword evidence="3 4" id="KW-0627">Porphyrin biosynthesis</keyword>
<dbReference type="Proteomes" id="UP001141422">
    <property type="component" value="Unassembled WGS sequence"/>
</dbReference>
<comment type="catalytic activity">
    <reaction evidence="4">
        <text>4 porphobilinogen + H2O = hydroxymethylbilane + 4 NH4(+)</text>
        <dbReference type="Rhea" id="RHEA:13185"/>
        <dbReference type="ChEBI" id="CHEBI:15377"/>
        <dbReference type="ChEBI" id="CHEBI:28938"/>
        <dbReference type="ChEBI" id="CHEBI:57845"/>
        <dbReference type="ChEBI" id="CHEBI:58126"/>
        <dbReference type="EC" id="2.5.1.61"/>
    </reaction>
</comment>
<keyword evidence="2 4" id="KW-0808">Transferase</keyword>
<feature type="modified residue" description="S-(dipyrrolylmethanemethyl)cysteine" evidence="4">
    <location>
        <position position="233"/>
    </location>
</feature>
<dbReference type="NCBIfam" id="TIGR00212">
    <property type="entry name" value="hemC"/>
    <property type="match status" value="1"/>
</dbReference>
<dbReference type="Gene3D" id="3.30.160.40">
    <property type="entry name" value="Porphobilinogen deaminase, C-terminal domain"/>
    <property type="match status" value="1"/>
</dbReference>
<keyword evidence="7" id="KW-1185">Reference proteome</keyword>
<evidence type="ECO:0000259" key="5">
    <source>
        <dbReference type="Pfam" id="PF01379"/>
    </source>
</evidence>
<comment type="function">
    <text evidence="4">Tetrapolymerization of the monopyrrole PBG into the hydroxymethylbilane pre-uroporphyrinogen in several discrete steps.</text>
</comment>
<protein>
    <recommendedName>
        <fullName evidence="4">Probable porphobilinogen deaminase</fullName>
        <shortName evidence="4">PBG</shortName>
        <ecNumber evidence="4">2.5.1.61</ecNumber>
    </recommendedName>
    <alternativeName>
        <fullName evidence="4">Hydroxymethylbilane synthase</fullName>
        <shortName evidence="4">HMBS</shortName>
    </alternativeName>
    <alternativeName>
        <fullName evidence="4">Pre-uroporphyrinogen synthase</fullName>
    </alternativeName>
</protein>
<dbReference type="SUPFAM" id="SSF54782">
    <property type="entry name" value="Porphobilinogen deaminase (hydroxymethylbilane synthase), C-terminal domain"/>
    <property type="match status" value="1"/>
</dbReference>
<comment type="caution">
    <text evidence="6">The sequence shown here is derived from an EMBL/GenBank/DDBJ whole genome shotgun (WGS) entry which is preliminary data.</text>
</comment>
<comment type="similarity">
    <text evidence="1 4">Belongs to the HMBS family.</text>
</comment>
<organism evidence="6 7">
    <name type="scientific">Methanocorpusculum petauri</name>
    <dbReference type="NCBI Taxonomy" id="3002863"/>
    <lineage>
        <taxon>Archaea</taxon>
        <taxon>Methanobacteriati</taxon>
        <taxon>Methanobacteriota</taxon>
        <taxon>Stenosarchaea group</taxon>
        <taxon>Methanomicrobia</taxon>
        <taxon>Methanomicrobiales</taxon>
        <taxon>Methanocorpusculaceae</taxon>
        <taxon>Methanocorpusculum</taxon>
    </lineage>
</organism>
<gene>
    <name evidence="4 6" type="primary">hemC</name>
    <name evidence="6" type="ORF">O0S10_09880</name>
</gene>
<dbReference type="Pfam" id="PF01379">
    <property type="entry name" value="Porphobil_deam"/>
    <property type="match status" value="1"/>
</dbReference>
<dbReference type="PIRSF" id="PIRSF001438">
    <property type="entry name" value="4pyrrol_synth_OHMeBilane_synth"/>
    <property type="match status" value="1"/>
</dbReference>
<dbReference type="PANTHER" id="PTHR11557:SF0">
    <property type="entry name" value="PORPHOBILINOGEN DEAMINASE"/>
    <property type="match status" value="1"/>
</dbReference>
<evidence type="ECO:0000313" key="6">
    <source>
        <dbReference type="EMBL" id="MCZ0861522.1"/>
    </source>
</evidence>
<evidence type="ECO:0000256" key="4">
    <source>
        <dbReference type="HAMAP-Rule" id="MF_00260"/>
    </source>
</evidence>
<feature type="domain" description="Porphobilinogen deaminase N-terminal" evidence="5">
    <location>
        <begin position="3"/>
        <end position="200"/>
    </location>
</feature>
<evidence type="ECO:0000313" key="7">
    <source>
        <dbReference type="Proteomes" id="UP001141422"/>
    </source>
</evidence>
<evidence type="ECO:0000256" key="2">
    <source>
        <dbReference type="ARBA" id="ARBA00022679"/>
    </source>
</evidence>